<evidence type="ECO:0000259" key="7">
    <source>
        <dbReference type="Pfam" id="PF00133"/>
    </source>
</evidence>
<dbReference type="GO" id="GO:0006428">
    <property type="term" value="P:isoleucyl-tRNA aminoacylation"/>
    <property type="evidence" value="ECO:0007669"/>
    <property type="project" value="TreeGrafter"/>
</dbReference>
<dbReference type="PATRIC" id="fig|1618617.3.peg.566"/>
<evidence type="ECO:0000256" key="4">
    <source>
        <dbReference type="ARBA" id="ARBA00022917"/>
    </source>
</evidence>
<feature type="domain" description="Aminoacyl-tRNA synthetase class Ia" evidence="7">
    <location>
        <begin position="1"/>
        <end position="48"/>
    </location>
</feature>
<protein>
    <submittedName>
        <fullName evidence="9">Isoleucyl-tRNA synthetase, nonfunctional</fullName>
    </submittedName>
</protein>
<dbReference type="InterPro" id="IPR023586">
    <property type="entry name" value="Ile-tRNA-ligase_type2"/>
</dbReference>
<dbReference type="Gene3D" id="3.40.50.620">
    <property type="entry name" value="HUPs"/>
    <property type="match status" value="1"/>
</dbReference>
<dbReference type="Gene3D" id="1.10.730.10">
    <property type="entry name" value="Isoleucyl-tRNA Synthetase, Domain 1"/>
    <property type="match status" value="1"/>
</dbReference>
<dbReference type="PANTHER" id="PTHR42780:SF1">
    <property type="entry name" value="ISOLEUCINE--TRNA LIGASE, CYTOPLASMIC"/>
    <property type="match status" value="1"/>
</dbReference>
<dbReference type="InterPro" id="IPR013155">
    <property type="entry name" value="M/V/L/I-tRNA-synth_anticd-bd"/>
</dbReference>
<evidence type="ECO:0000313" key="9">
    <source>
        <dbReference type="EMBL" id="KKU33987.1"/>
    </source>
</evidence>
<dbReference type="GO" id="GO:0004822">
    <property type="term" value="F:isoleucine-tRNA ligase activity"/>
    <property type="evidence" value="ECO:0007669"/>
    <property type="project" value="UniProtKB-EC"/>
</dbReference>
<dbReference type="CDD" id="cd07961">
    <property type="entry name" value="Anticodon_Ia_Ile_ABEc"/>
    <property type="match status" value="1"/>
</dbReference>
<sequence length="376" mass="42844">LILDEKGQKLSKKLRNYPEPELIFEKYGADALRYFLLASTPIGEDYKFSEKGVQEVYRKLISTVLNTLSFLRLYSGKMKISASKAPTKPKHVLDRWILSRLQSLIEQINKEMEKYELTRASRPLEEFVEDLSNWYVRRSRARFQHPKSRSEYLEAAGTLAFVLAEFAKAAAPFTPFLAEVNKKFIDKKLNELMDLTRKIAALGLKARAVAGIKVRQPLQKLKIQSASRRTKFKITEELLVLLKEELNVKEVEIVKKLPGGPQWLAETDGRISVALDTELTAELKEEGLIRELVRNIQEMRRDAGLKPQEKIAARYSCSGGLEEIIGKHRDNLKQAISADKLEAGLKEKQVFAAEKTFDLETGPGDTKNIWIGIKKL</sequence>
<keyword evidence="4" id="KW-0648">Protein biosynthesis</keyword>
<comment type="catalytic activity">
    <reaction evidence="6">
        <text>tRNA(Ile) + L-isoleucine + ATP = L-isoleucyl-tRNA(Ile) + AMP + diphosphate</text>
        <dbReference type="Rhea" id="RHEA:11060"/>
        <dbReference type="Rhea" id="RHEA-COMP:9666"/>
        <dbReference type="Rhea" id="RHEA-COMP:9695"/>
        <dbReference type="ChEBI" id="CHEBI:30616"/>
        <dbReference type="ChEBI" id="CHEBI:33019"/>
        <dbReference type="ChEBI" id="CHEBI:58045"/>
        <dbReference type="ChEBI" id="CHEBI:78442"/>
        <dbReference type="ChEBI" id="CHEBI:78528"/>
        <dbReference type="ChEBI" id="CHEBI:456215"/>
        <dbReference type="EC" id="6.1.1.5"/>
    </reaction>
</comment>
<dbReference type="Pfam" id="PF00133">
    <property type="entry name" value="tRNA-synt_1"/>
    <property type="match status" value="1"/>
</dbReference>
<dbReference type="InterPro" id="IPR002300">
    <property type="entry name" value="aa-tRNA-synth_Ia"/>
</dbReference>
<dbReference type="Pfam" id="PF19302">
    <property type="entry name" value="DUF5915"/>
    <property type="match status" value="1"/>
</dbReference>
<dbReference type="InterPro" id="IPR033709">
    <property type="entry name" value="Anticodon_Ile_ABEc"/>
</dbReference>
<keyword evidence="3" id="KW-0067">ATP-binding</keyword>
<keyword evidence="1" id="KW-0436">Ligase</keyword>
<dbReference type="SUPFAM" id="SSF52374">
    <property type="entry name" value="Nucleotidylyl transferase"/>
    <property type="match status" value="1"/>
</dbReference>
<comment type="caution">
    <text evidence="9">The sequence shown here is derived from an EMBL/GenBank/DDBJ whole genome shotgun (WGS) entry which is preliminary data.</text>
</comment>
<dbReference type="PANTHER" id="PTHR42780">
    <property type="entry name" value="SOLEUCYL-TRNA SYNTHETASE"/>
    <property type="match status" value="1"/>
</dbReference>
<dbReference type="AlphaFoldDB" id="A0A0G1PMQ9"/>
<organism evidence="9 10">
    <name type="scientific">Candidatus Azambacteria bacterium GW2011_GWB1_46_27</name>
    <dbReference type="NCBI Taxonomy" id="1618617"/>
    <lineage>
        <taxon>Bacteria</taxon>
        <taxon>Candidatus Azamiibacteriota</taxon>
    </lineage>
</organism>
<evidence type="ECO:0000256" key="5">
    <source>
        <dbReference type="ARBA" id="ARBA00023146"/>
    </source>
</evidence>
<feature type="domain" description="Methionyl/Valyl/Leucyl/Isoleucyl-tRNA synthetase anticodon-binding" evidence="8">
    <location>
        <begin position="94"/>
        <end position="179"/>
    </location>
</feature>
<evidence type="ECO:0000256" key="3">
    <source>
        <dbReference type="ARBA" id="ARBA00022840"/>
    </source>
</evidence>
<keyword evidence="2" id="KW-0547">Nucleotide-binding</keyword>
<evidence type="ECO:0000259" key="8">
    <source>
        <dbReference type="Pfam" id="PF08264"/>
    </source>
</evidence>
<dbReference type="GO" id="GO:0005524">
    <property type="term" value="F:ATP binding"/>
    <property type="evidence" value="ECO:0007669"/>
    <property type="project" value="UniProtKB-KW"/>
</dbReference>
<feature type="non-terminal residue" evidence="9">
    <location>
        <position position="1"/>
    </location>
</feature>
<dbReference type="EMBL" id="LCMJ01000044">
    <property type="protein sequence ID" value="KKU33987.1"/>
    <property type="molecule type" value="Genomic_DNA"/>
</dbReference>
<dbReference type="SUPFAM" id="SSF47323">
    <property type="entry name" value="Anticodon-binding domain of a subclass of class I aminoacyl-tRNA synthetases"/>
    <property type="match status" value="1"/>
</dbReference>
<dbReference type="InterPro" id="IPR014729">
    <property type="entry name" value="Rossmann-like_a/b/a_fold"/>
</dbReference>
<accession>A0A0G1PMQ9</accession>
<gene>
    <name evidence="9" type="ORF">UX48_C0044G0001</name>
</gene>
<evidence type="ECO:0000313" key="10">
    <source>
        <dbReference type="Proteomes" id="UP000034067"/>
    </source>
</evidence>
<keyword evidence="5 9" id="KW-0030">Aminoacyl-tRNA synthetase</keyword>
<dbReference type="Proteomes" id="UP000034067">
    <property type="component" value="Unassembled WGS sequence"/>
</dbReference>
<reference evidence="9 10" key="1">
    <citation type="journal article" date="2015" name="Nature">
        <title>rRNA introns, odd ribosomes, and small enigmatic genomes across a large radiation of phyla.</title>
        <authorList>
            <person name="Brown C.T."/>
            <person name="Hug L.A."/>
            <person name="Thomas B.C."/>
            <person name="Sharon I."/>
            <person name="Castelle C.J."/>
            <person name="Singh A."/>
            <person name="Wilkins M.J."/>
            <person name="Williams K.H."/>
            <person name="Banfield J.F."/>
        </authorList>
    </citation>
    <scope>NUCLEOTIDE SEQUENCE [LARGE SCALE GENOMIC DNA]</scope>
</reference>
<dbReference type="InterPro" id="IPR009080">
    <property type="entry name" value="tRNAsynth_Ia_anticodon-bd"/>
</dbReference>
<dbReference type="GO" id="GO:0000049">
    <property type="term" value="F:tRNA binding"/>
    <property type="evidence" value="ECO:0007669"/>
    <property type="project" value="InterPro"/>
</dbReference>
<evidence type="ECO:0000256" key="2">
    <source>
        <dbReference type="ARBA" id="ARBA00022741"/>
    </source>
</evidence>
<dbReference type="Pfam" id="PF08264">
    <property type="entry name" value="Anticodon_1"/>
    <property type="match status" value="1"/>
</dbReference>
<evidence type="ECO:0000256" key="6">
    <source>
        <dbReference type="ARBA" id="ARBA00048359"/>
    </source>
</evidence>
<proteinExistence type="predicted"/>
<name>A0A0G1PMQ9_9BACT</name>
<evidence type="ECO:0000256" key="1">
    <source>
        <dbReference type="ARBA" id="ARBA00022598"/>
    </source>
</evidence>